<comment type="caution">
    <text evidence="2">The sequence shown here is derived from an EMBL/GenBank/DDBJ whole genome shotgun (WGS) entry which is preliminary data.</text>
</comment>
<dbReference type="PANTHER" id="PTHR36223:SF1">
    <property type="entry name" value="TRANSCRIPTION ELONGATION FACTOR EAF N-TERMINAL DOMAIN-CONTAINING PROTEIN"/>
    <property type="match status" value="1"/>
</dbReference>
<protein>
    <recommendedName>
        <fullName evidence="1">DUF7918 domain-containing protein</fullName>
    </recommendedName>
</protein>
<organism evidence="2 3">
    <name type="scientific">Orbilia brochopaga</name>
    <dbReference type="NCBI Taxonomy" id="3140254"/>
    <lineage>
        <taxon>Eukaryota</taxon>
        <taxon>Fungi</taxon>
        <taxon>Dikarya</taxon>
        <taxon>Ascomycota</taxon>
        <taxon>Pezizomycotina</taxon>
        <taxon>Orbiliomycetes</taxon>
        <taxon>Orbiliales</taxon>
        <taxon>Orbiliaceae</taxon>
        <taxon>Orbilia</taxon>
    </lineage>
</organism>
<keyword evidence="3" id="KW-1185">Reference proteome</keyword>
<feature type="domain" description="DUF7918" evidence="1">
    <location>
        <begin position="6"/>
        <end position="211"/>
    </location>
</feature>
<gene>
    <name evidence="2" type="ORF">TWF696_004567</name>
</gene>
<reference evidence="2 3" key="1">
    <citation type="submission" date="2019-10" db="EMBL/GenBank/DDBJ databases">
        <authorList>
            <person name="Palmer J.M."/>
        </authorList>
    </citation>
    <scope>NUCLEOTIDE SEQUENCE [LARGE SCALE GENOMIC DNA]</scope>
    <source>
        <strain evidence="2 3">TWF696</strain>
    </source>
</reference>
<dbReference type="EMBL" id="JAVHNQ010000002">
    <property type="protein sequence ID" value="KAK6355470.1"/>
    <property type="molecule type" value="Genomic_DNA"/>
</dbReference>
<dbReference type="InterPro" id="IPR057678">
    <property type="entry name" value="DUF7918"/>
</dbReference>
<dbReference type="AlphaFoldDB" id="A0AAV9V7B2"/>
<proteinExistence type="predicted"/>
<evidence type="ECO:0000313" key="2">
    <source>
        <dbReference type="EMBL" id="KAK6355470.1"/>
    </source>
</evidence>
<accession>A0AAV9V7B2</accession>
<dbReference type="Pfam" id="PF25534">
    <property type="entry name" value="DUF7918"/>
    <property type="match status" value="1"/>
</dbReference>
<evidence type="ECO:0000313" key="3">
    <source>
        <dbReference type="Proteomes" id="UP001375240"/>
    </source>
</evidence>
<evidence type="ECO:0000259" key="1">
    <source>
        <dbReference type="Pfam" id="PF25534"/>
    </source>
</evidence>
<dbReference type="PANTHER" id="PTHR36223">
    <property type="entry name" value="BETA-LACTAMASE-TYPE TRANSPEPTIDASE FOLD DOMAIN CONTAINING PROTEIN"/>
    <property type="match status" value="1"/>
</dbReference>
<sequence>MPSHKGINCFIAVYGHALPEYGFKSDSATAETHIISQDGEKYSIQLHFFDTGASRHDVEVWVDGHKLEYVTMDSPYDEISLARLKDPSSKDRIVHAFFQFNALTITEDASDGQESLDAERLGTIEVKIWRAQQEVSGLVPAVFADIPDYSTTVPEKSVKGRNISHGTVLADMAPVQAPTGFGTNKIDPWDNPWVTFKFRYGSENVLRIEGLLSTQ</sequence>
<name>A0AAV9V7B2_9PEZI</name>
<dbReference type="Proteomes" id="UP001375240">
    <property type="component" value="Unassembled WGS sequence"/>
</dbReference>